<dbReference type="PIRSF" id="PIRSF006402">
    <property type="entry name" value="UCP006402_thioredoxin"/>
    <property type="match status" value="1"/>
</dbReference>
<reference evidence="2 3" key="1">
    <citation type="submission" date="2020-02" db="EMBL/GenBank/DDBJ databases">
        <title>Genome analysis of Thermosulfuriphilus ammonigenes ST65T, an anaerobic thermophilic chemolithoautotrophic bacterium isolated from a deep-sea hydrothermal vent.</title>
        <authorList>
            <person name="Slobodkina G."/>
            <person name="Allioux M."/>
            <person name="Merkel A."/>
            <person name="Alain K."/>
            <person name="Jebbar M."/>
            <person name="Slobodkin A."/>
        </authorList>
    </citation>
    <scope>NUCLEOTIDE SEQUENCE [LARGE SCALE GENOMIC DNA]</scope>
    <source>
        <strain evidence="2 3">ST65</strain>
    </source>
</reference>
<dbReference type="EMBL" id="CP048877">
    <property type="protein sequence ID" value="QIJ72046.1"/>
    <property type="molecule type" value="Genomic_DNA"/>
</dbReference>
<dbReference type="SUPFAM" id="SSF52833">
    <property type="entry name" value="Thioredoxin-like"/>
    <property type="match status" value="1"/>
</dbReference>
<dbReference type="PANTHER" id="PTHR42899:SF1">
    <property type="entry name" value="SPERMATOGENESIS-ASSOCIATED PROTEIN 20"/>
    <property type="match status" value="1"/>
</dbReference>
<dbReference type="InterPro" id="IPR008928">
    <property type="entry name" value="6-hairpin_glycosidase_sf"/>
</dbReference>
<dbReference type="InterPro" id="IPR036249">
    <property type="entry name" value="Thioredoxin-like_sf"/>
</dbReference>
<protein>
    <submittedName>
        <fullName evidence="2">Thioredoxin domain-containing protein</fullName>
    </submittedName>
</protein>
<dbReference type="KEGG" id="tav:G4V39_07105"/>
<dbReference type="Gene3D" id="1.50.10.10">
    <property type="match status" value="1"/>
</dbReference>
<dbReference type="InterPro" id="IPR012341">
    <property type="entry name" value="6hp_glycosidase-like_sf"/>
</dbReference>
<dbReference type="Proteomes" id="UP000502179">
    <property type="component" value="Chromosome"/>
</dbReference>
<dbReference type="GO" id="GO:0005975">
    <property type="term" value="P:carbohydrate metabolic process"/>
    <property type="evidence" value="ECO:0007669"/>
    <property type="project" value="InterPro"/>
</dbReference>
<dbReference type="Gene3D" id="3.40.30.10">
    <property type="entry name" value="Glutaredoxin"/>
    <property type="match status" value="1"/>
</dbReference>
<sequence>MSDLFRQKALSLYLQRHLDDPVRWWPWGKEAFNRAKELKRPVFISIGYAACHWCHVMQRESFRDQEIATFLNEKFVPIKVDREERPDVDALYMRACLLLTGNGGWPLSVFATPEGWPFLAGTYFPRSGSRQRPGFLEILQGVSTAWERDRNRLEASARQIARALAPLQKKASNLPNKGIFLQALEALKEAFDWRHGGLKGTPKFAMPSTLYFMALAYRRLARPEALEMLENTLLNLRLGGIYDHLGFGFHRYSLDAAWHVPHFEKMLYDQALISMAYLEAYELTGRPFYAQVAQEIFRYVEENLLLPNGLLASSQDAESQGREGWYYLWSREEVRDILGRELGDLFSQVFNLKTEGNFIDPVKGRRTGRNIIFLRAPLHQLIRELGLNRAQVQALDEAKRRLLEARRQRVPPERDEKIIASWNAMMARSLYRAARILRKKTYLQQAERIMHQLLKDGQPLWHCRAGGKITCSGLLEDYAWVLLALLEAEATTGRPNTIKDALAQEMISRFQKEGLFYLSDGEDLPLLVHEDYDGAVPSPPAAATLALSSLPNFEDPARNSLLADLPLIQLDPLGHTFWLIALAKQI</sequence>
<keyword evidence="3" id="KW-1185">Reference proteome</keyword>
<organism evidence="2 3">
    <name type="scientific">Thermosulfuriphilus ammonigenes</name>
    <dbReference type="NCBI Taxonomy" id="1936021"/>
    <lineage>
        <taxon>Bacteria</taxon>
        <taxon>Pseudomonadati</taxon>
        <taxon>Thermodesulfobacteriota</taxon>
        <taxon>Thermodesulfobacteria</taxon>
        <taxon>Thermodesulfobacteriales</taxon>
        <taxon>Thermodesulfobacteriaceae</taxon>
        <taxon>Thermosulfuriphilus</taxon>
    </lineage>
</organism>
<dbReference type="AlphaFoldDB" id="A0A6G7PWW5"/>
<name>A0A6G7PWW5_9BACT</name>
<evidence type="ECO:0000313" key="3">
    <source>
        <dbReference type="Proteomes" id="UP000502179"/>
    </source>
</evidence>
<dbReference type="InterPro" id="IPR004879">
    <property type="entry name" value="Ssp411-like_TRX"/>
</dbReference>
<dbReference type="RefSeq" id="WP_166032263.1">
    <property type="nucleotide sequence ID" value="NZ_CP048877.1"/>
</dbReference>
<gene>
    <name evidence="2" type="ORF">G4V39_07105</name>
</gene>
<dbReference type="CDD" id="cd02955">
    <property type="entry name" value="SSP411"/>
    <property type="match status" value="1"/>
</dbReference>
<proteinExistence type="predicted"/>
<dbReference type="PANTHER" id="PTHR42899">
    <property type="entry name" value="SPERMATOGENESIS-ASSOCIATED PROTEIN 20"/>
    <property type="match status" value="1"/>
</dbReference>
<evidence type="ECO:0000259" key="1">
    <source>
        <dbReference type="Pfam" id="PF03190"/>
    </source>
</evidence>
<dbReference type="SUPFAM" id="SSF48208">
    <property type="entry name" value="Six-hairpin glycosidases"/>
    <property type="match status" value="1"/>
</dbReference>
<evidence type="ECO:0000313" key="2">
    <source>
        <dbReference type="EMBL" id="QIJ72046.1"/>
    </source>
</evidence>
<feature type="domain" description="Spermatogenesis-associated protein 20-like TRX" evidence="1">
    <location>
        <begin position="8"/>
        <end position="164"/>
    </location>
</feature>
<dbReference type="Pfam" id="PF03190">
    <property type="entry name" value="Thioredox_DsbH"/>
    <property type="match status" value="1"/>
</dbReference>
<accession>A0A6G7PWW5</accession>
<dbReference type="InterPro" id="IPR024705">
    <property type="entry name" value="Ssp411"/>
</dbReference>